<proteinExistence type="predicted"/>
<keyword evidence="1" id="KW-0732">Signal</keyword>
<keyword evidence="3" id="KW-1185">Reference proteome</keyword>
<comment type="caution">
    <text evidence="2">The sequence shown here is derived from an EMBL/GenBank/DDBJ whole genome shotgun (WGS) entry which is preliminary data.</text>
</comment>
<dbReference type="Proteomes" id="UP000462014">
    <property type="component" value="Unassembled WGS sequence"/>
</dbReference>
<dbReference type="RefSeq" id="WP_157569504.1">
    <property type="nucleotide sequence ID" value="NZ_WPIK01000023.1"/>
</dbReference>
<evidence type="ECO:0000313" key="3">
    <source>
        <dbReference type="Proteomes" id="UP000462014"/>
    </source>
</evidence>
<dbReference type="SUPFAM" id="SSF56524">
    <property type="entry name" value="Oxidoreductase molybdopterin-binding domain"/>
    <property type="match status" value="1"/>
</dbReference>
<dbReference type="EMBL" id="WPIK01000023">
    <property type="protein sequence ID" value="MVN23358.1"/>
    <property type="molecule type" value="Genomic_DNA"/>
</dbReference>
<evidence type="ECO:0000256" key="1">
    <source>
        <dbReference type="SAM" id="SignalP"/>
    </source>
</evidence>
<evidence type="ECO:0000313" key="2">
    <source>
        <dbReference type="EMBL" id="MVN23358.1"/>
    </source>
</evidence>
<dbReference type="InterPro" id="IPR036374">
    <property type="entry name" value="OxRdtase_Mopterin-bd_sf"/>
</dbReference>
<organism evidence="2 3">
    <name type="scientific">Mucilaginibacter arboris</name>
    <dbReference type="NCBI Taxonomy" id="2682090"/>
    <lineage>
        <taxon>Bacteria</taxon>
        <taxon>Pseudomonadati</taxon>
        <taxon>Bacteroidota</taxon>
        <taxon>Sphingobacteriia</taxon>
        <taxon>Sphingobacteriales</taxon>
        <taxon>Sphingobacteriaceae</taxon>
        <taxon>Mucilaginibacter</taxon>
    </lineage>
</organism>
<protein>
    <submittedName>
        <fullName evidence="2">Molybdopterin-binding protein</fullName>
    </submittedName>
</protein>
<feature type="chain" id="PRO_5029533621" evidence="1">
    <location>
        <begin position="17"/>
        <end position="168"/>
    </location>
</feature>
<gene>
    <name evidence="2" type="ORF">GO621_17680</name>
</gene>
<sequence length="168" mass="18939">MYKFMLLLLLSAPAFAQEVLKPTNSFLISGKVNKAVTITMDSLKQYPVKEMGSFKITNHLGEFKHQDEHLKGVLLKDVLSHTIFAVGSPKLLSELYFVCTAADGYKVVYSWNELYNTAVGDQVFIITEKNGTKAVQLPENIQMASMTDFKTGRRYMHNLSRITVLQAQ</sequence>
<reference evidence="2 3" key="1">
    <citation type="submission" date="2019-12" db="EMBL/GenBank/DDBJ databases">
        <title>Mucilaginibacter sp. HMF7410 genome sequencing and assembly.</title>
        <authorList>
            <person name="Kang H."/>
            <person name="Cha I."/>
            <person name="Kim H."/>
            <person name="Joh K."/>
        </authorList>
    </citation>
    <scope>NUCLEOTIDE SEQUENCE [LARGE SCALE GENOMIC DNA]</scope>
    <source>
        <strain evidence="2 3">HMF7410</strain>
    </source>
</reference>
<feature type="signal peptide" evidence="1">
    <location>
        <begin position="1"/>
        <end position="16"/>
    </location>
</feature>
<dbReference type="AlphaFoldDB" id="A0A7K1T1F5"/>
<accession>A0A7K1T1F5</accession>
<name>A0A7K1T1F5_9SPHI</name>